<reference evidence="3 4" key="1">
    <citation type="journal article" date="2011" name="PLoS ONE">
        <title>Haloquadratum walsbyi: limited diversity in a global pond.</title>
        <authorList>
            <person name="Dyall-Smith M."/>
            <person name="Pfeiffer F."/>
            <person name="Klee K."/>
            <person name="Palm P."/>
            <person name="Gross K."/>
            <person name="Schuster S.C."/>
            <person name="Rampp M."/>
            <person name="Oesterhelt D."/>
        </authorList>
    </citation>
    <scope>NUCLEOTIDE SEQUENCE [LARGE SCALE GENOMIC DNA]</scope>
    <source>
        <strain evidence="4">DSM 16854 / JCM 12705 / C23</strain>
    </source>
</reference>
<dbReference type="EMBL" id="FR746099">
    <property type="protein sequence ID" value="CCC39501.1"/>
    <property type="molecule type" value="Genomic_DNA"/>
</dbReference>
<dbReference type="OrthoDB" id="177668at2157"/>
<feature type="transmembrane region" description="Helical" evidence="2">
    <location>
        <begin position="95"/>
        <end position="117"/>
    </location>
</feature>
<dbReference type="GeneID" id="12446231"/>
<organism evidence="3 4">
    <name type="scientific">Haloquadratum walsbyi (strain DSM 16854 / JCM 12705 / C23)</name>
    <dbReference type="NCBI Taxonomy" id="768065"/>
    <lineage>
        <taxon>Archaea</taxon>
        <taxon>Methanobacteriati</taxon>
        <taxon>Methanobacteriota</taxon>
        <taxon>Stenosarchaea group</taxon>
        <taxon>Halobacteria</taxon>
        <taxon>Halobacteriales</taxon>
        <taxon>Haloferacaceae</taxon>
        <taxon>Haloquadratum</taxon>
    </lineage>
</organism>
<dbReference type="KEGG" id="hwc:Hqrw_1557"/>
<evidence type="ECO:0000313" key="3">
    <source>
        <dbReference type="EMBL" id="CCC39501.1"/>
    </source>
</evidence>
<keyword evidence="2" id="KW-0812">Transmembrane</keyword>
<protein>
    <submittedName>
        <fullName evidence="3">Coiled-coil protein</fullName>
    </submittedName>
</protein>
<gene>
    <name evidence="3" type="ordered locus">Hqrw_1557</name>
</gene>
<name>G0LK75_HALWC</name>
<keyword evidence="2" id="KW-1133">Transmembrane helix</keyword>
<dbReference type="Proteomes" id="UP000007954">
    <property type="component" value="Chromosome"/>
</dbReference>
<proteinExistence type="predicted"/>
<dbReference type="RefSeq" id="WP_014555347.1">
    <property type="nucleotide sequence ID" value="NC_017459.1"/>
</dbReference>
<keyword evidence="2" id="KW-0472">Membrane</keyword>
<dbReference type="HOGENOM" id="CLU_433887_0_0_2"/>
<sequence length="642" mass="69301">MLQNRRRIAAGCWAVAGLPILASFVQATVALLETTVTVIPLIGSLTRFLWSISVFRVAGNIFRSSSTIVFILFVLIALAWTAQGVGLFALRHRVITLGATGFVTLFLVLFELVYLPVASAGLPAIQTAGFLFVPIGTAAMSWAASLVFDWSITLDSEATKALSTAREDTQEALTTFNSQIERVVGEQVQSSLKTIAPEAVTAFESQCSEFRDRCQAVQDEADAVVDGSTSSRERHDTAAQLQADAAKLNDVAGETATRVISTLERQVEDKINERYSDVHYVSRFSREYTIRNLRTHNSVSLPTIDEPTIQIGGSQHEIATRLTETIEADPDGLAAVAGAIDTIDTHLDAIEQTLQTHEESIAESLDAAQRAIETATANLDELEGPAQERLEAYLLEGRTPESSTGESLPTKPTVDDYREEALKTLHECRFDAAIQSADAAETEAREIVQIAEFFGQSVTATIEYGSGSIPVPSSIDATLVERLRVPFEQSYYIEYEVAEGVLNITESNNPETESTGGDATTNSTGAEYSGTVDSTGEHAALTGGNPQDAEVPHDDVLYVLGELQANAASQRGKSTVELQTEQLPAKFIKSAVLNEIKSFAERQGDVVHVAVPSNPPPGFLSIEVADGVSPRRVMKQLQSVYA</sequence>
<evidence type="ECO:0000256" key="1">
    <source>
        <dbReference type="SAM" id="MobiDB-lite"/>
    </source>
</evidence>
<feature type="region of interest" description="Disordered" evidence="1">
    <location>
        <begin position="506"/>
        <end position="526"/>
    </location>
</feature>
<dbReference type="AlphaFoldDB" id="G0LK75"/>
<feature type="transmembrane region" description="Helical" evidence="2">
    <location>
        <begin position="67"/>
        <end position="89"/>
    </location>
</feature>
<accession>G0LK75</accession>
<feature type="transmembrane region" description="Helical" evidence="2">
    <location>
        <begin position="129"/>
        <end position="148"/>
    </location>
</feature>
<evidence type="ECO:0000313" key="4">
    <source>
        <dbReference type="Proteomes" id="UP000007954"/>
    </source>
</evidence>
<feature type="transmembrane region" description="Helical" evidence="2">
    <location>
        <begin position="37"/>
        <end position="55"/>
    </location>
</feature>
<evidence type="ECO:0000256" key="2">
    <source>
        <dbReference type="SAM" id="Phobius"/>
    </source>
</evidence>